<dbReference type="PROSITE" id="PS00583">
    <property type="entry name" value="PFKB_KINASES_1"/>
    <property type="match status" value="1"/>
</dbReference>
<dbReference type="PROSITE" id="PS00584">
    <property type="entry name" value="PFKB_KINASES_2"/>
    <property type="match status" value="1"/>
</dbReference>
<dbReference type="PANTHER" id="PTHR10584:SF166">
    <property type="entry name" value="RIBOKINASE"/>
    <property type="match status" value="1"/>
</dbReference>
<dbReference type="InterPro" id="IPR002173">
    <property type="entry name" value="Carboh/pur_kinase_PfkB_CS"/>
</dbReference>
<keyword evidence="1 3" id="KW-0808">Transferase</keyword>
<evidence type="ECO:0000259" key="4">
    <source>
        <dbReference type="Pfam" id="PF00294"/>
    </source>
</evidence>
<evidence type="ECO:0000256" key="3">
    <source>
        <dbReference type="PIRNR" id="PIRNR000535"/>
    </source>
</evidence>
<dbReference type="Proteomes" id="UP001589890">
    <property type="component" value="Unassembled WGS sequence"/>
</dbReference>
<name>A0ABV6QLT4_9ACTN</name>
<organism evidence="5 6">
    <name type="scientific">Kribbella deserti</name>
    <dbReference type="NCBI Taxonomy" id="1926257"/>
    <lineage>
        <taxon>Bacteria</taxon>
        <taxon>Bacillati</taxon>
        <taxon>Actinomycetota</taxon>
        <taxon>Actinomycetes</taxon>
        <taxon>Propionibacteriales</taxon>
        <taxon>Kribbellaceae</taxon>
        <taxon>Kribbella</taxon>
    </lineage>
</organism>
<evidence type="ECO:0000313" key="6">
    <source>
        <dbReference type="Proteomes" id="UP001589890"/>
    </source>
</evidence>
<dbReference type="CDD" id="cd01941">
    <property type="entry name" value="YeiC_kinase_like"/>
    <property type="match status" value="1"/>
</dbReference>
<sequence>MSAQRESLSPPGQVVVIGGANVDLKVRGLAAIQLHTSNPGRSTTTPGGVGRNIAENLARLGTATYLIAAIGGDAAGERLLAETEAAGVQVSQVCRSEYPTGTYTAVLDADGSLVVAVSDMTATDRLSPSDVDDALIAGASLVILDGNLPGPVLDHALDVARDAGVPVVVEPVSAPKAALLGGLFSAERPVFAVTPNLEELQAIIGRPVAGSRDDLVRAAEVLHARGVEHVWIRLGERGSLLSTAGAGHVLPAMAPAEVRDVTGAGDAMLAAFAHALLLGADPVEAARYGHAAAALTVASTATVRPDLTQELIEDLLNNSNRSQL</sequence>
<dbReference type="RefSeq" id="WP_380048186.1">
    <property type="nucleotide sequence ID" value="NZ_JBHLTC010000018.1"/>
</dbReference>
<dbReference type="Pfam" id="PF00294">
    <property type="entry name" value="PfkB"/>
    <property type="match status" value="1"/>
</dbReference>
<dbReference type="GO" id="GO:0016301">
    <property type="term" value="F:kinase activity"/>
    <property type="evidence" value="ECO:0007669"/>
    <property type="project" value="UniProtKB-KW"/>
</dbReference>
<keyword evidence="2 5" id="KW-0418">Kinase</keyword>
<proteinExistence type="predicted"/>
<protein>
    <submittedName>
        <fullName evidence="5">Carbohydrate kinase family protein</fullName>
    </submittedName>
</protein>
<dbReference type="Gene3D" id="3.40.1190.20">
    <property type="match status" value="1"/>
</dbReference>
<dbReference type="InterPro" id="IPR011611">
    <property type="entry name" value="PfkB_dom"/>
</dbReference>
<comment type="caution">
    <text evidence="5">The sequence shown here is derived from an EMBL/GenBank/DDBJ whole genome shotgun (WGS) entry which is preliminary data.</text>
</comment>
<reference evidence="5 6" key="1">
    <citation type="submission" date="2024-09" db="EMBL/GenBank/DDBJ databases">
        <authorList>
            <person name="Sun Q."/>
            <person name="Mori K."/>
        </authorList>
    </citation>
    <scope>NUCLEOTIDE SEQUENCE [LARGE SCALE GENOMIC DNA]</scope>
    <source>
        <strain evidence="5 6">CGMCC 1.15906</strain>
    </source>
</reference>
<dbReference type="EMBL" id="JBHLTC010000018">
    <property type="protein sequence ID" value="MFC0625602.1"/>
    <property type="molecule type" value="Genomic_DNA"/>
</dbReference>
<dbReference type="PIRSF" id="PIRSF000535">
    <property type="entry name" value="1PFK/6PFK/LacC"/>
    <property type="match status" value="1"/>
</dbReference>
<feature type="domain" description="Carbohydrate kinase PfkB" evidence="4">
    <location>
        <begin position="13"/>
        <end position="304"/>
    </location>
</feature>
<dbReference type="InterPro" id="IPR029056">
    <property type="entry name" value="Ribokinase-like"/>
</dbReference>
<evidence type="ECO:0000256" key="2">
    <source>
        <dbReference type="ARBA" id="ARBA00022777"/>
    </source>
</evidence>
<keyword evidence="6" id="KW-1185">Reference proteome</keyword>
<evidence type="ECO:0000256" key="1">
    <source>
        <dbReference type="ARBA" id="ARBA00022679"/>
    </source>
</evidence>
<dbReference type="PANTHER" id="PTHR10584">
    <property type="entry name" value="SUGAR KINASE"/>
    <property type="match status" value="1"/>
</dbReference>
<dbReference type="InterPro" id="IPR017583">
    <property type="entry name" value="Tagatose/fructose_Pkinase"/>
</dbReference>
<accession>A0ABV6QLT4</accession>
<gene>
    <name evidence="5" type="ORF">ACFFGN_16080</name>
</gene>
<dbReference type="SUPFAM" id="SSF53613">
    <property type="entry name" value="Ribokinase-like"/>
    <property type="match status" value="1"/>
</dbReference>
<evidence type="ECO:0000313" key="5">
    <source>
        <dbReference type="EMBL" id="MFC0625602.1"/>
    </source>
</evidence>